<proteinExistence type="predicted"/>
<dbReference type="Proteomes" id="UP001595987">
    <property type="component" value="Unassembled WGS sequence"/>
</dbReference>
<name>A0ABV9JEG4_9LACT</name>
<accession>A0ABV9JEG4</accession>
<sequence length="81" mass="10165">MNYYEQQLERFRRNFNFSFKIYEGRPLEQKTLCLQMKDKVEHFRIPKNYAMLYRTRQQLVNYIQDTYLEVQTQERTGKYGH</sequence>
<keyword evidence="2" id="KW-1185">Reference proteome</keyword>
<gene>
    <name evidence="1" type="ORF">ACFO26_07220</name>
</gene>
<protein>
    <submittedName>
        <fullName evidence="1">Uncharacterized protein</fullName>
    </submittedName>
</protein>
<comment type="caution">
    <text evidence="1">The sequence shown here is derived from an EMBL/GenBank/DDBJ whole genome shotgun (WGS) entry which is preliminary data.</text>
</comment>
<evidence type="ECO:0000313" key="1">
    <source>
        <dbReference type="EMBL" id="MFC4652696.1"/>
    </source>
</evidence>
<dbReference type="EMBL" id="JBHSGD010000005">
    <property type="protein sequence ID" value="MFC4652696.1"/>
    <property type="molecule type" value="Genomic_DNA"/>
</dbReference>
<evidence type="ECO:0000313" key="2">
    <source>
        <dbReference type="Proteomes" id="UP001595987"/>
    </source>
</evidence>
<reference evidence="2" key="1">
    <citation type="journal article" date="2019" name="Int. J. Syst. Evol. Microbiol.">
        <title>The Global Catalogue of Microorganisms (GCM) 10K type strain sequencing project: providing services to taxonomists for standard genome sequencing and annotation.</title>
        <authorList>
            <consortium name="The Broad Institute Genomics Platform"/>
            <consortium name="The Broad Institute Genome Sequencing Center for Infectious Disease"/>
            <person name="Wu L."/>
            <person name="Ma J."/>
        </authorList>
    </citation>
    <scope>NUCLEOTIDE SEQUENCE [LARGE SCALE GENOMIC DNA]</scope>
    <source>
        <strain evidence="2">CCUG 63287</strain>
    </source>
</reference>
<organism evidence="1 2">
    <name type="scientific">Lactococcus nasutitermitis</name>
    <dbReference type="NCBI Taxonomy" id="1652957"/>
    <lineage>
        <taxon>Bacteria</taxon>
        <taxon>Bacillati</taxon>
        <taxon>Bacillota</taxon>
        <taxon>Bacilli</taxon>
        <taxon>Lactobacillales</taxon>
        <taxon>Streptococcaceae</taxon>
        <taxon>Lactococcus</taxon>
    </lineage>
</organism>
<dbReference type="RefSeq" id="WP_213535792.1">
    <property type="nucleotide sequence ID" value="NZ_BOVQ01000005.1"/>
</dbReference>